<protein>
    <submittedName>
        <fullName evidence="1">Uncharacterized protein</fullName>
    </submittedName>
</protein>
<reference evidence="1" key="2">
    <citation type="journal article" date="2021" name="Genome Biol. Evol.">
        <title>Developing a high-quality reference genome for a parasitic bivalve with doubly uniparental inheritance (Bivalvia: Unionida).</title>
        <authorList>
            <person name="Smith C.H."/>
        </authorList>
    </citation>
    <scope>NUCLEOTIDE SEQUENCE</scope>
    <source>
        <strain evidence="1">CHS0354</strain>
        <tissue evidence="1">Mantle</tissue>
    </source>
</reference>
<gene>
    <name evidence="1" type="ORF">CHS0354_016271</name>
</gene>
<evidence type="ECO:0000313" key="1">
    <source>
        <dbReference type="EMBL" id="KAK3581410.1"/>
    </source>
</evidence>
<name>A0AAE0RY10_9BIVA</name>
<dbReference type="AlphaFoldDB" id="A0AAE0RY10"/>
<reference evidence="1" key="1">
    <citation type="journal article" date="2021" name="Genome Biol. Evol.">
        <title>A High-Quality Reference Genome for a Parasitic Bivalve with Doubly Uniparental Inheritance (Bivalvia: Unionida).</title>
        <authorList>
            <person name="Smith C.H."/>
        </authorList>
    </citation>
    <scope>NUCLEOTIDE SEQUENCE</scope>
    <source>
        <strain evidence="1">CHS0354</strain>
    </source>
</reference>
<sequence>MHIEATLDDIRKAGNIINAVKYTAWRSLDCRRPRPAECSFVKRIMTNYYLEAFRHYSVSILVGADKYLCEVNGYISFADELRKETRSASELEDIRQRILQQETSKQR</sequence>
<comment type="caution">
    <text evidence="1">The sequence shown here is derived from an EMBL/GenBank/DDBJ whole genome shotgun (WGS) entry which is preliminary data.</text>
</comment>
<reference evidence="1" key="3">
    <citation type="submission" date="2023-05" db="EMBL/GenBank/DDBJ databases">
        <authorList>
            <person name="Smith C.H."/>
        </authorList>
    </citation>
    <scope>NUCLEOTIDE SEQUENCE</scope>
    <source>
        <strain evidence="1">CHS0354</strain>
        <tissue evidence="1">Mantle</tissue>
    </source>
</reference>
<dbReference type="Proteomes" id="UP001195483">
    <property type="component" value="Unassembled WGS sequence"/>
</dbReference>
<keyword evidence="2" id="KW-1185">Reference proteome</keyword>
<proteinExistence type="predicted"/>
<evidence type="ECO:0000313" key="2">
    <source>
        <dbReference type="Proteomes" id="UP001195483"/>
    </source>
</evidence>
<accession>A0AAE0RY10</accession>
<organism evidence="1 2">
    <name type="scientific">Potamilus streckersoni</name>
    <dbReference type="NCBI Taxonomy" id="2493646"/>
    <lineage>
        <taxon>Eukaryota</taxon>
        <taxon>Metazoa</taxon>
        <taxon>Spiralia</taxon>
        <taxon>Lophotrochozoa</taxon>
        <taxon>Mollusca</taxon>
        <taxon>Bivalvia</taxon>
        <taxon>Autobranchia</taxon>
        <taxon>Heteroconchia</taxon>
        <taxon>Palaeoheterodonta</taxon>
        <taxon>Unionida</taxon>
        <taxon>Unionoidea</taxon>
        <taxon>Unionidae</taxon>
        <taxon>Ambleminae</taxon>
        <taxon>Lampsilini</taxon>
        <taxon>Potamilus</taxon>
    </lineage>
</organism>
<dbReference type="EMBL" id="JAEAOA010001006">
    <property type="protein sequence ID" value="KAK3581410.1"/>
    <property type="molecule type" value="Genomic_DNA"/>
</dbReference>